<name>A0A4Z2GYT8_9TELE</name>
<organism evidence="2 3">
    <name type="scientific">Liparis tanakae</name>
    <name type="common">Tanaka's snailfish</name>
    <dbReference type="NCBI Taxonomy" id="230148"/>
    <lineage>
        <taxon>Eukaryota</taxon>
        <taxon>Metazoa</taxon>
        <taxon>Chordata</taxon>
        <taxon>Craniata</taxon>
        <taxon>Vertebrata</taxon>
        <taxon>Euteleostomi</taxon>
        <taxon>Actinopterygii</taxon>
        <taxon>Neopterygii</taxon>
        <taxon>Teleostei</taxon>
        <taxon>Neoteleostei</taxon>
        <taxon>Acanthomorphata</taxon>
        <taxon>Eupercaria</taxon>
        <taxon>Perciformes</taxon>
        <taxon>Cottioidei</taxon>
        <taxon>Cottales</taxon>
        <taxon>Liparidae</taxon>
        <taxon>Liparis</taxon>
    </lineage>
</organism>
<dbReference type="Proteomes" id="UP000314294">
    <property type="component" value="Unassembled WGS sequence"/>
</dbReference>
<feature type="compositionally biased region" description="Basic and acidic residues" evidence="1">
    <location>
        <begin position="221"/>
        <end position="231"/>
    </location>
</feature>
<feature type="region of interest" description="Disordered" evidence="1">
    <location>
        <begin position="212"/>
        <end position="231"/>
    </location>
</feature>
<feature type="compositionally biased region" description="Low complexity" evidence="1">
    <location>
        <begin position="80"/>
        <end position="105"/>
    </location>
</feature>
<sequence length="231" mass="25010">MLTFDRMEKDIFEYQFGQLHLLTVLISLSLVPSGSRAGRSPCPSSLSVGPAPPSPVVWSRPRRQNADERVTGANARATFSADSGSPPDAPSISSPPSYSASSASPPLRPSIRITMVCCSPSHRKYRGVISKGHRALSTGPRAPGLMSSPDQAHEPLFVCCVFPRWVVRLAGEVFVGEEAREMQAAEVSHALSCVFPSYPFWPGGWTRVLSEETAGSQRPNKTGDKRAFEKV</sequence>
<evidence type="ECO:0000313" key="2">
    <source>
        <dbReference type="EMBL" id="TNN57822.1"/>
    </source>
</evidence>
<accession>A0A4Z2GYT8</accession>
<keyword evidence="3" id="KW-1185">Reference proteome</keyword>
<feature type="region of interest" description="Disordered" evidence="1">
    <location>
        <begin position="39"/>
        <end position="106"/>
    </location>
</feature>
<gene>
    <name evidence="2" type="ORF">EYF80_032006</name>
</gene>
<proteinExistence type="predicted"/>
<protein>
    <submittedName>
        <fullName evidence="2">Uncharacterized protein</fullName>
    </submittedName>
</protein>
<evidence type="ECO:0000313" key="3">
    <source>
        <dbReference type="Proteomes" id="UP000314294"/>
    </source>
</evidence>
<evidence type="ECO:0000256" key="1">
    <source>
        <dbReference type="SAM" id="MobiDB-lite"/>
    </source>
</evidence>
<dbReference type="EMBL" id="SRLO01000396">
    <property type="protein sequence ID" value="TNN57822.1"/>
    <property type="molecule type" value="Genomic_DNA"/>
</dbReference>
<reference evidence="2 3" key="1">
    <citation type="submission" date="2019-03" db="EMBL/GenBank/DDBJ databases">
        <title>First draft genome of Liparis tanakae, snailfish: a comprehensive survey of snailfish specific genes.</title>
        <authorList>
            <person name="Kim W."/>
            <person name="Song I."/>
            <person name="Jeong J.-H."/>
            <person name="Kim D."/>
            <person name="Kim S."/>
            <person name="Ryu S."/>
            <person name="Song J.Y."/>
            <person name="Lee S.K."/>
        </authorList>
    </citation>
    <scope>NUCLEOTIDE SEQUENCE [LARGE SCALE GENOMIC DNA]</scope>
    <source>
        <tissue evidence="2">Muscle</tissue>
    </source>
</reference>
<comment type="caution">
    <text evidence="2">The sequence shown here is derived from an EMBL/GenBank/DDBJ whole genome shotgun (WGS) entry which is preliminary data.</text>
</comment>
<dbReference type="AlphaFoldDB" id="A0A4Z2GYT8"/>